<feature type="compositionally biased region" description="Polar residues" evidence="1">
    <location>
        <begin position="714"/>
        <end position="738"/>
    </location>
</feature>
<dbReference type="Proteomes" id="UP001445076">
    <property type="component" value="Unassembled WGS sequence"/>
</dbReference>
<evidence type="ECO:0000313" key="3">
    <source>
        <dbReference type="EMBL" id="KAK8749875.1"/>
    </source>
</evidence>
<feature type="non-terminal residue" evidence="3">
    <location>
        <position position="977"/>
    </location>
</feature>
<dbReference type="InterPro" id="IPR056865">
    <property type="entry name" value="CCTL2_WNK"/>
</dbReference>
<feature type="compositionally biased region" description="Low complexity" evidence="1">
    <location>
        <begin position="763"/>
        <end position="793"/>
    </location>
</feature>
<sequence length="977" mass="102906">VAQQDAQPQLVGEVIPPDQQDGVRESGYYTLTSGSDSQQAFTQDGQYFGGNFGFGSYPGSSSQFQPVSSSYQQPQYQQTLTTGIASVSQSYLPTSVYQTVPQQTSQQQSSQQPTQQPSHQTSQQQVDQQQQQQQPHQQQQHQSEYYSHINSQVPVGSGTSAISSQHHMGMAQPQVLSSQGVIVGASSLVMASQPMAGLSHPLVMASVPMVVPSISSVAMSQHISQPVVSVMSQLSGITPQPPLSSQPLVLPTQPASLLSQASMIPSQPNVLSSLPQVFSQASVLPPHSQTVLPQSVGNISQAPVVSETSGIMPHLRMAPQSVVASQPLPVPQSITASQPGVATQPVIASQPVLVSQPIIGPLIADTSQSMVGTHPVIMPQPVVHSQPVVASQPLDASQAGISSQPGVASQSVCSVQAVMASQSVLTSHPEESSQAVIASQPLATSQSHGGVSQAESLALSSVSMPNVMALQGSSSELVQTVTPQSVVVPTLVPSQLSTIFMQPPGASTSVPESVSSILPSTTTSHPGVIQSHLLSVSTSQPSVASQQVTSAQPTVTMSQQGPSALQDGGLPSQSEGVASQPAALQCQPSVVPSLPGVVSSVPPLGASLSSSTVASDANQVLFHMLPSHTGLPHQSNMMYSATTLVKQFESQFVSPLMQPLPFSNSYYQHPTLVCNPQPSALEHQATPVFFPPNFSAAVMSGVAPYMGGVVTPKYQNNMSQPQQQLSGRTTDSVETCPSPQILPDTYSHLLNDRPGGTGLESQTNNSITSSNTTSSTITTTMPSSSNTTITSSTHPPFDPSAASESECSEHPADGSSSKQHMGRKKIRKKKTLDRFPKLTVLSVTDTMVECQLETVKQKTITFKFDITDNDPQDVAYKLVMTNLLPGNHAEVVINYIEDIIRQLQVNPNVLPVVSIPGLDSPGQQHSQDGPTRSPSASRRHRDDPETRHEEGGDSAPPTPSKRAEHRESLSHGSTSPV</sequence>
<feature type="region of interest" description="Disordered" evidence="1">
    <location>
        <begin position="544"/>
        <end position="581"/>
    </location>
</feature>
<feature type="compositionally biased region" description="Polar residues" evidence="1">
    <location>
        <begin position="544"/>
        <end position="563"/>
    </location>
</feature>
<feature type="region of interest" description="Disordered" evidence="1">
    <location>
        <begin position="915"/>
        <end position="977"/>
    </location>
</feature>
<feature type="region of interest" description="Disordered" evidence="1">
    <location>
        <begin position="714"/>
        <end position="829"/>
    </location>
</feature>
<feature type="compositionally biased region" description="Polar residues" evidence="1">
    <location>
        <begin position="921"/>
        <end position="936"/>
    </location>
</feature>
<organism evidence="3 4">
    <name type="scientific">Cherax quadricarinatus</name>
    <name type="common">Australian red claw crayfish</name>
    <dbReference type="NCBI Taxonomy" id="27406"/>
    <lineage>
        <taxon>Eukaryota</taxon>
        <taxon>Metazoa</taxon>
        <taxon>Ecdysozoa</taxon>
        <taxon>Arthropoda</taxon>
        <taxon>Crustacea</taxon>
        <taxon>Multicrustacea</taxon>
        <taxon>Malacostraca</taxon>
        <taxon>Eumalacostraca</taxon>
        <taxon>Eucarida</taxon>
        <taxon>Decapoda</taxon>
        <taxon>Pleocyemata</taxon>
        <taxon>Astacidea</taxon>
        <taxon>Parastacoidea</taxon>
        <taxon>Parastacidae</taxon>
        <taxon>Cherax</taxon>
    </lineage>
</organism>
<feature type="compositionally biased region" description="Basic and acidic residues" evidence="1">
    <location>
        <begin position="940"/>
        <end position="951"/>
    </location>
</feature>
<dbReference type="EMBL" id="JARKIK010000008">
    <property type="protein sequence ID" value="KAK8749875.1"/>
    <property type="molecule type" value="Genomic_DNA"/>
</dbReference>
<dbReference type="Gene3D" id="3.10.20.90">
    <property type="entry name" value="Phosphatidylinositol 3-kinase Catalytic Subunit, Chain A, domain 1"/>
    <property type="match status" value="1"/>
</dbReference>
<gene>
    <name evidence="3" type="ORF">OTU49_015105</name>
</gene>
<reference evidence="3 4" key="1">
    <citation type="journal article" date="2024" name="BMC Genomics">
        <title>Genome assembly of redclaw crayfish (Cherax quadricarinatus) provides insights into its immune adaptation and hypoxia tolerance.</title>
        <authorList>
            <person name="Liu Z."/>
            <person name="Zheng J."/>
            <person name="Li H."/>
            <person name="Fang K."/>
            <person name="Wang S."/>
            <person name="He J."/>
            <person name="Zhou D."/>
            <person name="Weng S."/>
            <person name="Chi M."/>
            <person name="Gu Z."/>
            <person name="He J."/>
            <person name="Li F."/>
            <person name="Wang M."/>
        </authorList>
    </citation>
    <scope>NUCLEOTIDE SEQUENCE [LARGE SCALE GENOMIC DNA]</scope>
    <source>
        <strain evidence="3">ZL_2023a</strain>
    </source>
</reference>
<evidence type="ECO:0000256" key="1">
    <source>
        <dbReference type="SAM" id="MobiDB-lite"/>
    </source>
</evidence>
<feature type="region of interest" description="Disordered" evidence="1">
    <location>
        <begin position="98"/>
        <end position="144"/>
    </location>
</feature>
<feature type="compositionally biased region" description="Polar residues" evidence="1">
    <location>
        <begin position="29"/>
        <end position="45"/>
    </location>
</feature>
<evidence type="ECO:0000313" key="4">
    <source>
        <dbReference type="Proteomes" id="UP001445076"/>
    </source>
</evidence>
<proteinExistence type="predicted"/>
<feature type="compositionally biased region" description="Low complexity" evidence="1">
    <location>
        <begin position="60"/>
        <end position="70"/>
    </location>
</feature>
<protein>
    <recommendedName>
        <fullName evidence="2">Serine/threonine-protein kinase WNK CCTL2 domain-containing protein</fullName>
    </recommendedName>
</protein>
<name>A0AAW0YDJ4_CHEQU</name>
<dbReference type="Pfam" id="PF24889">
    <property type="entry name" value="CCTL2_WNK"/>
    <property type="match status" value="1"/>
</dbReference>
<keyword evidence="4" id="KW-1185">Reference proteome</keyword>
<feature type="compositionally biased region" description="Low complexity" evidence="1">
    <location>
        <begin position="98"/>
        <end position="143"/>
    </location>
</feature>
<accession>A0AAW0YDJ4</accession>
<evidence type="ECO:0000259" key="2">
    <source>
        <dbReference type="Pfam" id="PF24889"/>
    </source>
</evidence>
<dbReference type="AlphaFoldDB" id="A0AAW0YDJ4"/>
<comment type="caution">
    <text evidence="3">The sequence shown here is derived from an EMBL/GenBank/DDBJ whole genome shotgun (WGS) entry which is preliminary data.</text>
</comment>
<feature type="compositionally biased region" description="Basic residues" evidence="1">
    <location>
        <begin position="820"/>
        <end position="829"/>
    </location>
</feature>
<feature type="region of interest" description="Disordered" evidence="1">
    <location>
        <begin position="1"/>
        <end position="70"/>
    </location>
</feature>
<feature type="non-terminal residue" evidence="3">
    <location>
        <position position="1"/>
    </location>
</feature>
<feature type="domain" description="Serine/threonine-protein kinase WNK CCTL2" evidence="2">
    <location>
        <begin position="836"/>
        <end position="908"/>
    </location>
</feature>